<feature type="domain" description="Ubiquitin-like protease family profile" evidence="6">
    <location>
        <begin position="334"/>
        <end position="493"/>
    </location>
</feature>
<dbReference type="GO" id="GO:0016926">
    <property type="term" value="P:protein desumoylation"/>
    <property type="evidence" value="ECO:0007669"/>
    <property type="project" value="TreeGrafter"/>
</dbReference>
<dbReference type="GO" id="GO:0006508">
    <property type="term" value="P:proteolysis"/>
    <property type="evidence" value="ECO:0007669"/>
    <property type="project" value="UniProtKB-KW"/>
</dbReference>
<proteinExistence type="inferred from homology"/>
<evidence type="ECO:0000256" key="3">
    <source>
        <dbReference type="ARBA" id="ARBA00022801"/>
    </source>
</evidence>
<evidence type="ECO:0000256" key="2">
    <source>
        <dbReference type="ARBA" id="ARBA00022670"/>
    </source>
</evidence>
<evidence type="ECO:0000256" key="4">
    <source>
        <dbReference type="ARBA" id="ARBA00022807"/>
    </source>
</evidence>
<reference evidence="7" key="1">
    <citation type="submission" date="2018-04" db="EMBL/GenBank/DDBJ databases">
        <title>Transcriptome of Schizaphis graminum biotype I.</title>
        <authorList>
            <person name="Scully E.D."/>
            <person name="Geib S.M."/>
            <person name="Palmer N.A."/>
            <person name="Koch K."/>
            <person name="Bradshaw J."/>
            <person name="Heng-Moss T."/>
            <person name="Sarath G."/>
        </authorList>
    </citation>
    <scope>NUCLEOTIDE SEQUENCE</scope>
</reference>
<evidence type="ECO:0000259" key="6">
    <source>
        <dbReference type="PROSITE" id="PS50600"/>
    </source>
</evidence>
<dbReference type="EMBL" id="GGMR01002598">
    <property type="protein sequence ID" value="MBY15217.1"/>
    <property type="molecule type" value="Transcribed_RNA"/>
</dbReference>
<keyword evidence="2 7" id="KW-0645">Protease</keyword>
<protein>
    <submittedName>
        <fullName evidence="7">Sentrin-specific protease 1</fullName>
    </submittedName>
</protein>
<evidence type="ECO:0000313" key="7">
    <source>
        <dbReference type="EMBL" id="MBY15217.1"/>
    </source>
</evidence>
<dbReference type="GO" id="GO:0005634">
    <property type="term" value="C:nucleus"/>
    <property type="evidence" value="ECO:0007669"/>
    <property type="project" value="TreeGrafter"/>
</dbReference>
<keyword evidence="3" id="KW-0378">Hydrolase</keyword>
<dbReference type="FunFam" id="3.40.395.10:FF:000001">
    <property type="entry name" value="Sentrin-specific protease 1"/>
    <property type="match status" value="1"/>
</dbReference>
<dbReference type="Pfam" id="PF02902">
    <property type="entry name" value="Peptidase_C48"/>
    <property type="match status" value="1"/>
</dbReference>
<comment type="similarity">
    <text evidence="1">Belongs to the peptidase C48 family.</text>
</comment>
<dbReference type="GO" id="GO:0080090">
    <property type="term" value="P:regulation of primary metabolic process"/>
    <property type="evidence" value="ECO:0007669"/>
    <property type="project" value="UniProtKB-ARBA"/>
</dbReference>
<dbReference type="PANTHER" id="PTHR12606">
    <property type="entry name" value="SENTRIN/SUMO-SPECIFIC PROTEASE"/>
    <property type="match status" value="1"/>
</dbReference>
<feature type="region of interest" description="Disordered" evidence="5">
    <location>
        <begin position="59"/>
        <end position="79"/>
    </location>
</feature>
<dbReference type="InterPro" id="IPR003653">
    <property type="entry name" value="Peptidase_C48_C"/>
</dbReference>
<dbReference type="SUPFAM" id="SSF54001">
    <property type="entry name" value="Cysteine proteinases"/>
    <property type="match status" value="1"/>
</dbReference>
<dbReference type="GO" id="GO:0060255">
    <property type="term" value="P:regulation of macromolecule metabolic process"/>
    <property type="evidence" value="ECO:0007669"/>
    <property type="project" value="UniProtKB-ARBA"/>
</dbReference>
<dbReference type="PROSITE" id="PS50600">
    <property type="entry name" value="ULP_PROTEASE"/>
    <property type="match status" value="1"/>
</dbReference>
<evidence type="ECO:0000256" key="5">
    <source>
        <dbReference type="SAM" id="MobiDB-lite"/>
    </source>
</evidence>
<accession>A0A2S2NDL9</accession>
<name>A0A2S2NDL9_SCHGA</name>
<dbReference type="GO" id="GO:0016929">
    <property type="term" value="F:deSUMOylase activity"/>
    <property type="evidence" value="ECO:0007669"/>
    <property type="project" value="TreeGrafter"/>
</dbReference>
<keyword evidence="4" id="KW-0788">Thiol protease</keyword>
<dbReference type="InterPro" id="IPR038765">
    <property type="entry name" value="Papain-like_cys_pep_sf"/>
</dbReference>
<organism evidence="7">
    <name type="scientific">Schizaphis graminum</name>
    <name type="common">Green bug aphid</name>
    <dbReference type="NCBI Taxonomy" id="13262"/>
    <lineage>
        <taxon>Eukaryota</taxon>
        <taxon>Metazoa</taxon>
        <taxon>Ecdysozoa</taxon>
        <taxon>Arthropoda</taxon>
        <taxon>Hexapoda</taxon>
        <taxon>Insecta</taxon>
        <taxon>Pterygota</taxon>
        <taxon>Neoptera</taxon>
        <taxon>Paraneoptera</taxon>
        <taxon>Hemiptera</taxon>
        <taxon>Sternorrhyncha</taxon>
        <taxon>Aphidomorpha</taxon>
        <taxon>Aphidoidea</taxon>
        <taxon>Aphididae</taxon>
        <taxon>Aphidini</taxon>
        <taxon>Schizaphis</taxon>
    </lineage>
</organism>
<dbReference type="Gene3D" id="3.40.395.10">
    <property type="entry name" value="Adenoviral Proteinase, Chain A"/>
    <property type="match status" value="1"/>
</dbReference>
<dbReference type="PANTHER" id="PTHR12606:SF10">
    <property type="entry name" value="SENTRIN-SPECIFIC PROTEASE 5"/>
    <property type="match status" value="1"/>
</dbReference>
<dbReference type="AlphaFoldDB" id="A0A2S2NDL9"/>
<evidence type="ECO:0000256" key="1">
    <source>
        <dbReference type="ARBA" id="ARBA00005234"/>
    </source>
</evidence>
<gene>
    <name evidence="7" type="primary">SENP1_1</name>
    <name evidence="7" type="ORF">g.14330</name>
</gene>
<sequence length="524" mass="60349">MGFFNSLRNIKRWFTDKAGLSGPRVPTKRKHEECETLNNKRVRMDDSLVEIVEISDESLSETEEVEITEPGPSTVPLRASPPVMLIESRQHPRRTRSPIRTIDLTENNDEDNIKIIRSYSLSSPQLKTNRSTEMVRSASTKAILEDKSTTTASIKGTKKLSFNMEGGLSALKINDTSTNSNIDKSFAMVLKHYVTPKLETTNTLSVSSSRSPISHKENILNQSKLSQTSGKENVDIPELSLHKNRIIKQELFYERILRKFKEKQAAAILNSATIIQQKSPEDIFQEKLEIMKKELNKIEPQKKNDIFPGYSKEISESIALQMSGSLNEYIVTGKNIKKMDLKTIYLPTAWLNDEVINHYLGMIVDRDPINIHSFDTFFYSKLSSQGYQSVRRWSRKKDIFACKKMFSPIHLGNHWCLVCVNFIEKTVKYYDSLKGKNPQCLNIIFDYLKQEYENKKNEQFDCSGWKLMDAEDCPAQKNGYDCGVFTCVNAEYLSRDAELNFVQEDMPKLRNRICYEILNNRLCY</sequence>